<accession>W6Q2G4</accession>
<dbReference type="Proteomes" id="UP000030686">
    <property type="component" value="Unassembled WGS sequence"/>
</dbReference>
<proteinExistence type="predicted"/>
<dbReference type="EMBL" id="HG792016">
    <property type="protein sequence ID" value="CDM30733.1"/>
    <property type="molecule type" value="Genomic_DNA"/>
</dbReference>
<dbReference type="AlphaFoldDB" id="W6Q2G4"/>
<reference evidence="1" key="1">
    <citation type="journal article" date="2014" name="Nat. Commun.">
        <title>Multiple recent horizontal transfers of a large genomic region in cheese making fungi.</title>
        <authorList>
            <person name="Cheeseman K."/>
            <person name="Ropars J."/>
            <person name="Renault P."/>
            <person name="Dupont J."/>
            <person name="Gouzy J."/>
            <person name="Branca A."/>
            <person name="Abraham A.L."/>
            <person name="Ceppi M."/>
            <person name="Conseiller E."/>
            <person name="Debuchy R."/>
            <person name="Malagnac F."/>
            <person name="Goarin A."/>
            <person name="Silar P."/>
            <person name="Lacoste S."/>
            <person name="Sallet E."/>
            <person name="Bensimon A."/>
            <person name="Giraud T."/>
            <person name="Brygoo Y."/>
        </authorList>
    </citation>
    <scope>NUCLEOTIDE SEQUENCE [LARGE SCALE GENOMIC DNA]</scope>
    <source>
        <strain evidence="1">FM164</strain>
    </source>
</reference>
<organism evidence="1 2">
    <name type="scientific">Penicillium roqueforti (strain FM164)</name>
    <dbReference type="NCBI Taxonomy" id="1365484"/>
    <lineage>
        <taxon>Eukaryota</taxon>
        <taxon>Fungi</taxon>
        <taxon>Dikarya</taxon>
        <taxon>Ascomycota</taxon>
        <taxon>Pezizomycotina</taxon>
        <taxon>Eurotiomycetes</taxon>
        <taxon>Eurotiomycetidae</taxon>
        <taxon>Eurotiales</taxon>
        <taxon>Aspergillaceae</taxon>
        <taxon>Penicillium</taxon>
    </lineage>
</organism>
<name>W6Q2G4_PENRF</name>
<evidence type="ECO:0000313" key="2">
    <source>
        <dbReference type="Proteomes" id="UP000030686"/>
    </source>
</evidence>
<protein>
    <submittedName>
        <fullName evidence="1">Genomic scaffold, ProqFM164S02</fullName>
    </submittedName>
</protein>
<evidence type="ECO:0000313" key="1">
    <source>
        <dbReference type="EMBL" id="CDM30733.1"/>
    </source>
</evidence>
<keyword evidence="2" id="KW-1185">Reference proteome</keyword>
<gene>
    <name evidence="1" type="ORF">PROQFM164_S02g000883</name>
</gene>
<sequence>MCIFDSRVAKGVAPSLELAGHDFLRKREMEELLAVEQIPELGCFKPRAVRASKKNDI</sequence>